<protein>
    <submittedName>
        <fullName evidence="1">Uncharacterized protein</fullName>
    </submittedName>
</protein>
<proteinExistence type="predicted"/>
<organism evidence="1 2">
    <name type="scientific">Sphaerulina musiva (strain SO2202)</name>
    <name type="common">Poplar stem canker fungus</name>
    <name type="synonym">Septoria musiva</name>
    <dbReference type="NCBI Taxonomy" id="692275"/>
    <lineage>
        <taxon>Eukaryota</taxon>
        <taxon>Fungi</taxon>
        <taxon>Dikarya</taxon>
        <taxon>Ascomycota</taxon>
        <taxon>Pezizomycotina</taxon>
        <taxon>Dothideomycetes</taxon>
        <taxon>Dothideomycetidae</taxon>
        <taxon>Mycosphaerellales</taxon>
        <taxon>Mycosphaerellaceae</taxon>
        <taxon>Sphaerulina</taxon>
    </lineage>
</organism>
<gene>
    <name evidence="1" type="ORF">SEPMUDRAFT_149613</name>
</gene>
<evidence type="ECO:0000313" key="1">
    <source>
        <dbReference type="EMBL" id="EMF11701.1"/>
    </source>
</evidence>
<sequence>MTTGAFFSDRLPDRFHAANMCDLAWSWMIDFSSPVVSGKAGAVAHGKGIKVRSTHGNSRPGLCRTTEMHCGGFSLGFGRAVL</sequence>
<dbReference type="AlphaFoldDB" id="N1QKH4"/>
<dbReference type="GeneID" id="27902799"/>
<dbReference type="Proteomes" id="UP000016931">
    <property type="component" value="Unassembled WGS sequence"/>
</dbReference>
<accession>N1QKH4</accession>
<dbReference type="RefSeq" id="XP_016759822.1">
    <property type="nucleotide sequence ID" value="XM_016905662.1"/>
</dbReference>
<reference evidence="1 2" key="1">
    <citation type="journal article" date="2012" name="PLoS Pathog.">
        <title>Diverse lifestyles and strategies of plant pathogenesis encoded in the genomes of eighteen Dothideomycetes fungi.</title>
        <authorList>
            <person name="Ohm R.A."/>
            <person name="Feau N."/>
            <person name="Henrissat B."/>
            <person name="Schoch C.L."/>
            <person name="Horwitz B.A."/>
            <person name="Barry K.W."/>
            <person name="Condon B.J."/>
            <person name="Copeland A.C."/>
            <person name="Dhillon B."/>
            <person name="Glaser F."/>
            <person name="Hesse C.N."/>
            <person name="Kosti I."/>
            <person name="LaButti K."/>
            <person name="Lindquist E.A."/>
            <person name="Lucas S."/>
            <person name="Salamov A.A."/>
            <person name="Bradshaw R.E."/>
            <person name="Ciuffetti L."/>
            <person name="Hamelin R.C."/>
            <person name="Kema G.H.J."/>
            <person name="Lawrence C."/>
            <person name="Scott J.A."/>
            <person name="Spatafora J.W."/>
            <person name="Turgeon B.G."/>
            <person name="de Wit P.J.G.M."/>
            <person name="Zhong S."/>
            <person name="Goodwin S.B."/>
            <person name="Grigoriev I.V."/>
        </authorList>
    </citation>
    <scope>NUCLEOTIDE SEQUENCE [LARGE SCALE GENOMIC DNA]</scope>
    <source>
        <strain evidence="1 2">SO2202</strain>
    </source>
</reference>
<evidence type="ECO:0000313" key="2">
    <source>
        <dbReference type="Proteomes" id="UP000016931"/>
    </source>
</evidence>
<name>N1QKH4_SPHMS</name>
<keyword evidence="2" id="KW-1185">Reference proteome</keyword>
<dbReference type="EMBL" id="KB456265">
    <property type="protein sequence ID" value="EMF11701.1"/>
    <property type="molecule type" value="Genomic_DNA"/>
</dbReference>
<dbReference type="HOGENOM" id="CLU_2559768_0_0_1"/>